<dbReference type="EMBL" id="JBDIML010000003">
    <property type="protein sequence ID" value="MEN2767675.1"/>
    <property type="molecule type" value="Genomic_DNA"/>
</dbReference>
<evidence type="ECO:0000313" key="6">
    <source>
        <dbReference type="EMBL" id="MEN2767675.1"/>
    </source>
</evidence>
<keyword evidence="3" id="KW-0732">Signal</keyword>
<dbReference type="InterPro" id="IPR017853">
    <property type="entry name" value="GH"/>
</dbReference>
<dbReference type="RefSeq" id="WP_345825141.1">
    <property type="nucleotide sequence ID" value="NZ_JBDIML010000003.1"/>
</dbReference>
<dbReference type="InterPro" id="IPR006047">
    <property type="entry name" value="GH13_cat_dom"/>
</dbReference>
<dbReference type="PANTHER" id="PTHR10357">
    <property type="entry name" value="ALPHA-AMYLASE FAMILY MEMBER"/>
    <property type="match status" value="1"/>
</dbReference>
<keyword evidence="4" id="KW-0472">Membrane</keyword>
<dbReference type="Proteomes" id="UP001444625">
    <property type="component" value="Unassembled WGS sequence"/>
</dbReference>
<dbReference type="GO" id="GO:0016787">
    <property type="term" value="F:hydrolase activity"/>
    <property type="evidence" value="ECO:0007669"/>
    <property type="project" value="UniProtKB-KW"/>
</dbReference>
<keyword evidence="2" id="KW-0479">Metal-binding</keyword>
<keyword evidence="4" id="KW-0812">Transmembrane</keyword>
<evidence type="ECO:0000256" key="1">
    <source>
        <dbReference type="ARBA" id="ARBA00001913"/>
    </source>
</evidence>
<evidence type="ECO:0000259" key="5">
    <source>
        <dbReference type="SMART" id="SM00642"/>
    </source>
</evidence>
<feature type="transmembrane region" description="Helical" evidence="4">
    <location>
        <begin position="468"/>
        <end position="488"/>
    </location>
</feature>
<keyword evidence="4" id="KW-1133">Transmembrane helix</keyword>
<gene>
    <name evidence="6" type="ORF">ABC228_10785</name>
</gene>
<evidence type="ECO:0000256" key="2">
    <source>
        <dbReference type="ARBA" id="ARBA00022723"/>
    </source>
</evidence>
<dbReference type="SMART" id="SM00642">
    <property type="entry name" value="Aamy"/>
    <property type="match status" value="1"/>
</dbReference>
<comment type="cofactor">
    <cofactor evidence="1">
        <name>Ca(2+)</name>
        <dbReference type="ChEBI" id="CHEBI:29108"/>
    </cofactor>
</comment>
<dbReference type="Pfam" id="PF00128">
    <property type="entry name" value="Alpha-amylase"/>
    <property type="match status" value="1"/>
</dbReference>
<sequence length="498" mass="56215">MKKIAILLLIAILLIVYTYPVVSFAAEKSIQKEIIYEVMVDRFNNGDQAFSDEVRIDDPYAYHGGDLEGIKLKLDDLKDLGYTTISLSPIMENAPDGYHGYWIEDFYSVEEEFGTMEDLHELVEEAHKRDMKVMLELVTNYVAESHPIVGDPEKEDWLIDKADANVVNAEWFENVAVLNQENPDVQNMLLDIAKYWMNEGNVDGFILHAADKASVGFMGTMTAELKKENSDFYIVADVVNNASEELVDISTIDAVENQELSKAMADVFINVNNPVEDIYQAWKSNENKEGLIYLDNRTVERFTQRAAENGRNAVTTWQLALTYMLTSPGVVSIFQGSDIPMYGSGIEEAQRLVDFNSGEEELEEVYSKVLALRTEFPVLQYGDFELVGSDEGMSVFKRSYQDETMYIAINNDSVSRAVSITDLDSNVQLRGLLGDNLVRQLENGDYKIGLARETADVFVIEEDTGINWGFIAPIVVVFLLFIAGVIYLSRKQKKREGK</sequence>
<dbReference type="Gene3D" id="2.60.40.1180">
    <property type="entry name" value="Golgi alpha-mannosidase II"/>
    <property type="match status" value="1"/>
</dbReference>
<feature type="domain" description="Glycosyl hydrolase family 13 catalytic" evidence="5">
    <location>
        <begin position="37"/>
        <end position="373"/>
    </location>
</feature>
<dbReference type="InterPro" id="IPR054174">
    <property type="entry name" value="Alpha-amylase-like_C"/>
</dbReference>
<keyword evidence="7" id="KW-1185">Reference proteome</keyword>
<evidence type="ECO:0000256" key="4">
    <source>
        <dbReference type="SAM" id="Phobius"/>
    </source>
</evidence>
<dbReference type="SUPFAM" id="SSF51011">
    <property type="entry name" value="Glycosyl hydrolase domain"/>
    <property type="match status" value="1"/>
</dbReference>
<keyword evidence="6" id="KW-0378">Hydrolase</keyword>
<reference evidence="6 7" key="1">
    <citation type="submission" date="2024-05" db="EMBL/GenBank/DDBJ databases">
        <authorList>
            <person name="Haq I."/>
            <person name="Ullah Z."/>
            <person name="Ahmad R."/>
            <person name="Li M."/>
            <person name="Tong Y."/>
        </authorList>
    </citation>
    <scope>NUCLEOTIDE SEQUENCE [LARGE SCALE GENOMIC DNA]</scope>
    <source>
        <strain evidence="6 7">16A2E</strain>
    </source>
</reference>
<evidence type="ECO:0000256" key="3">
    <source>
        <dbReference type="ARBA" id="ARBA00022729"/>
    </source>
</evidence>
<proteinExistence type="predicted"/>
<name>A0ABU9XHB1_9BACI</name>
<organism evidence="6 7">
    <name type="scientific">Ornithinibacillus xuwenensis</name>
    <dbReference type="NCBI Taxonomy" id="3144668"/>
    <lineage>
        <taxon>Bacteria</taxon>
        <taxon>Bacillati</taxon>
        <taxon>Bacillota</taxon>
        <taxon>Bacilli</taxon>
        <taxon>Bacillales</taxon>
        <taxon>Bacillaceae</taxon>
        <taxon>Ornithinibacillus</taxon>
    </lineage>
</organism>
<protein>
    <submittedName>
        <fullName evidence="6">Alpha-amylase family glycosyl hydrolase</fullName>
    </submittedName>
</protein>
<dbReference type="InterPro" id="IPR013780">
    <property type="entry name" value="Glyco_hydro_b"/>
</dbReference>
<comment type="caution">
    <text evidence="6">The sequence shown here is derived from an EMBL/GenBank/DDBJ whole genome shotgun (WGS) entry which is preliminary data.</text>
</comment>
<dbReference type="Gene3D" id="3.20.20.80">
    <property type="entry name" value="Glycosidases"/>
    <property type="match status" value="1"/>
</dbReference>
<accession>A0ABU9XHB1</accession>
<evidence type="ECO:0000313" key="7">
    <source>
        <dbReference type="Proteomes" id="UP001444625"/>
    </source>
</evidence>
<dbReference type="SUPFAM" id="SSF51445">
    <property type="entry name" value="(Trans)glycosidases"/>
    <property type="match status" value="1"/>
</dbReference>
<dbReference type="Pfam" id="PF22026">
    <property type="entry name" value="Alpha-amylase_C_2"/>
    <property type="match status" value="1"/>
</dbReference>
<dbReference type="PANTHER" id="PTHR10357:SF215">
    <property type="entry name" value="ALPHA-AMYLASE 1"/>
    <property type="match status" value="1"/>
</dbReference>